<reference evidence="1" key="1">
    <citation type="journal article" date="2021" name="Proc. Natl. Acad. Sci. U.S.A.">
        <title>A Catalog of Tens of Thousands of Viruses from Human Metagenomes Reveals Hidden Associations with Chronic Diseases.</title>
        <authorList>
            <person name="Tisza M.J."/>
            <person name="Buck C.B."/>
        </authorList>
    </citation>
    <scope>NUCLEOTIDE SEQUENCE</scope>
    <source>
        <strain evidence="1">CtnR613</strain>
    </source>
</reference>
<protein>
    <submittedName>
        <fullName evidence="1">Uncharacterized protein</fullName>
    </submittedName>
</protein>
<evidence type="ECO:0000313" key="1">
    <source>
        <dbReference type="EMBL" id="DAF52637.1"/>
    </source>
</evidence>
<sequence>MLLLHNIIIFLIDYVVFFKTSNKKRDIFLYLFIIIY</sequence>
<accession>A0A8S5SNK3</accession>
<dbReference type="EMBL" id="BK032640">
    <property type="protein sequence ID" value="DAF52637.1"/>
    <property type="molecule type" value="Genomic_DNA"/>
</dbReference>
<name>A0A8S5SNK3_9CAUD</name>
<organism evidence="1">
    <name type="scientific">Siphoviridae sp. ctnR613</name>
    <dbReference type="NCBI Taxonomy" id="2827939"/>
    <lineage>
        <taxon>Viruses</taxon>
        <taxon>Duplodnaviria</taxon>
        <taxon>Heunggongvirae</taxon>
        <taxon>Uroviricota</taxon>
        <taxon>Caudoviricetes</taxon>
    </lineage>
</organism>
<proteinExistence type="predicted"/>